<evidence type="ECO:0000256" key="4">
    <source>
        <dbReference type="HAMAP-Rule" id="MF_01812"/>
    </source>
</evidence>
<dbReference type="PROSITE" id="PS51186">
    <property type="entry name" value="GNAT"/>
    <property type="match status" value="1"/>
</dbReference>
<dbReference type="InterPro" id="IPR036527">
    <property type="entry name" value="SCP2_sterol-bd_dom_sf"/>
</dbReference>
<dbReference type="Pfam" id="PF13527">
    <property type="entry name" value="Acetyltransf_9"/>
    <property type="match status" value="1"/>
</dbReference>
<evidence type="ECO:0000313" key="6">
    <source>
        <dbReference type="EMBL" id="SEO80960.1"/>
    </source>
</evidence>
<keyword evidence="2 4" id="KW-0808">Transferase</keyword>
<feature type="active site" description="Proton donor" evidence="4">
    <location>
        <position position="124"/>
    </location>
</feature>
<proteinExistence type="inferred from homology"/>
<gene>
    <name evidence="6" type="ORF">SAMN04489732_102238</name>
</gene>
<dbReference type="GO" id="GO:0034069">
    <property type="term" value="F:aminoglycoside N-acetyltransferase activity"/>
    <property type="evidence" value="ECO:0007669"/>
    <property type="project" value="TreeGrafter"/>
</dbReference>
<sequence length="407" mass="44149">MTDFAVRPITEDERRPTFTLLMQALHSRVPSDESWREYAGSWAAERKFGAFAGTSPIGITGSFDTEAVVPGGARLSTGAVDGVGVRADWTRRGVVSALMRTQLEDFAARGVTLAALYASEAVIYGRFGYGAATFSRSIRVEHPARIRDSAPRTGTVRLLDENEAVVQIPTLYQRIIARAPRPGLLARPAYWWPGEHNRQVRYGGGYRVAVHTGLNGEDDGFAVFRSVDRASTDDPGRRALLDVRDLNGADPAAIAGLWRFLLSVDLVGTVVARDRPVDDPVGVLLTDPRRAHTTELGDQLWLRLVDVPAALTARTYGAAAPVVLGLTDPQLPANTGHYTVGPDGAHRTDAPADLQLDPEALAMLYLGEWRATTLLQAGRLTATDPSAAARADTLFTTERRPWCGTHF</sequence>
<accession>A0A1H8SQA6</accession>
<reference evidence="7" key="1">
    <citation type="submission" date="2016-10" db="EMBL/GenBank/DDBJ databases">
        <authorList>
            <person name="Varghese N."/>
            <person name="Submissions S."/>
        </authorList>
    </citation>
    <scope>NUCLEOTIDE SEQUENCE [LARGE SCALE GENOMIC DNA]</scope>
    <source>
        <strain evidence="7">DSM 44993</strain>
    </source>
</reference>
<evidence type="ECO:0000256" key="3">
    <source>
        <dbReference type="ARBA" id="ARBA00023315"/>
    </source>
</evidence>
<name>A0A1H8SQA6_9PSEU</name>
<evidence type="ECO:0000313" key="7">
    <source>
        <dbReference type="Proteomes" id="UP000198582"/>
    </source>
</evidence>
<dbReference type="HAMAP" id="MF_01812">
    <property type="entry name" value="Eis"/>
    <property type="match status" value="1"/>
</dbReference>
<dbReference type="Pfam" id="PF17668">
    <property type="entry name" value="Acetyltransf_17"/>
    <property type="match status" value="1"/>
</dbReference>
<dbReference type="InterPro" id="IPR025559">
    <property type="entry name" value="Eis_dom"/>
</dbReference>
<organism evidence="6 7">
    <name type="scientific">Amycolatopsis saalfeldensis</name>
    <dbReference type="NCBI Taxonomy" id="394193"/>
    <lineage>
        <taxon>Bacteria</taxon>
        <taxon>Bacillati</taxon>
        <taxon>Actinomycetota</taxon>
        <taxon>Actinomycetes</taxon>
        <taxon>Pseudonocardiales</taxon>
        <taxon>Pseudonocardiaceae</taxon>
        <taxon>Amycolatopsis</taxon>
    </lineage>
</organism>
<dbReference type="InterPro" id="IPR041380">
    <property type="entry name" value="Acetyltransf_17"/>
</dbReference>
<dbReference type="Proteomes" id="UP000198582">
    <property type="component" value="Unassembled WGS sequence"/>
</dbReference>
<dbReference type="NCBIfam" id="NF002367">
    <property type="entry name" value="PRK01346.1-4"/>
    <property type="match status" value="1"/>
</dbReference>
<protein>
    <submittedName>
        <fullName evidence="6">Predicted acetyltransferase</fullName>
    </submittedName>
</protein>
<feature type="binding site" evidence="4">
    <location>
        <begin position="83"/>
        <end position="85"/>
    </location>
    <ligand>
        <name>acetyl-CoA</name>
        <dbReference type="ChEBI" id="CHEBI:57288"/>
    </ligand>
</feature>
<feature type="binding site" evidence="4">
    <location>
        <begin position="119"/>
        <end position="120"/>
    </location>
    <ligand>
        <name>acetyl-CoA</name>
        <dbReference type="ChEBI" id="CHEBI:57288"/>
    </ligand>
</feature>
<dbReference type="EMBL" id="FOEF01000002">
    <property type="protein sequence ID" value="SEO80960.1"/>
    <property type="molecule type" value="Genomic_DNA"/>
</dbReference>
<dbReference type="InterPro" id="IPR000182">
    <property type="entry name" value="GNAT_dom"/>
</dbReference>
<dbReference type="SUPFAM" id="SSF55718">
    <property type="entry name" value="SCP-like"/>
    <property type="match status" value="1"/>
</dbReference>
<dbReference type="AlphaFoldDB" id="A0A1H8SQA6"/>
<dbReference type="PANTHER" id="PTHR37817:SF1">
    <property type="entry name" value="N-ACETYLTRANSFERASE EIS"/>
    <property type="match status" value="1"/>
</dbReference>
<keyword evidence="3 4" id="KW-0012">Acyltransferase</keyword>
<dbReference type="Pfam" id="PF13530">
    <property type="entry name" value="SCP2_2"/>
    <property type="match status" value="1"/>
</dbReference>
<dbReference type="OrthoDB" id="8399956at2"/>
<feature type="domain" description="N-acetyltransferase" evidence="5">
    <location>
        <begin position="4"/>
        <end position="153"/>
    </location>
</feature>
<dbReference type="RefSeq" id="WP_091613530.1">
    <property type="nucleotide sequence ID" value="NZ_FOEF01000002.1"/>
</dbReference>
<evidence type="ECO:0000256" key="2">
    <source>
        <dbReference type="ARBA" id="ARBA00022679"/>
    </source>
</evidence>
<evidence type="ECO:0000256" key="1">
    <source>
        <dbReference type="ARBA" id="ARBA00009213"/>
    </source>
</evidence>
<dbReference type="Gene3D" id="3.30.1050.10">
    <property type="entry name" value="SCP2 sterol-binding domain"/>
    <property type="match status" value="1"/>
</dbReference>
<dbReference type="InterPro" id="IPR022902">
    <property type="entry name" value="NAcTrfase_Eis"/>
</dbReference>
<feature type="binding site" evidence="4">
    <location>
        <begin position="91"/>
        <end position="96"/>
    </location>
    <ligand>
        <name>acetyl-CoA</name>
        <dbReference type="ChEBI" id="CHEBI:57288"/>
    </ligand>
</feature>
<dbReference type="Gene3D" id="3.40.630.30">
    <property type="match status" value="2"/>
</dbReference>
<evidence type="ECO:0000259" key="5">
    <source>
        <dbReference type="PROSITE" id="PS51186"/>
    </source>
</evidence>
<feature type="active site" description="Proton acceptor; via carboxylate" evidence="4">
    <location>
        <position position="407"/>
    </location>
</feature>
<dbReference type="InterPro" id="IPR016181">
    <property type="entry name" value="Acyl_CoA_acyltransferase"/>
</dbReference>
<comment type="subunit">
    <text evidence="4">Homohexamer; trimer of dimers.</text>
</comment>
<dbReference type="PANTHER" id="PTHR37817">
    <property type="entry name" value="N-ACETYLTRANSFERASE EIS"/>
    <property type="match status" value="1"/>
</dbReference>
<keyword evidence="7" id="KW-1185">Reference proteome</keyword>
<dbReference type="SUPFAM" id="SSF55729">
    <property type="entry name" value="Acyl-CoA N-acyltransferases (Nat)"/>
    <property type="match status" value="1"/>
</dbReference>
<dbReference type="InterPro" id="IPR051554">
    <property type="entry name" value="Acetyltransferase_Eis"/>
</dbReference>
<comment type="similarity">
    <text evidence="1 4">Belongs to the acetyltransferase Eis family.</text>
</comment>
<dbReference type="GO" id="GO:0030649">
    <property type="term" value="P:aminoglycoside antibiotic catabolic process"/>
    <property type="evidence" value="ECO:0007669"/>
    <property type="project" value="TreeGrafter"/>
</dbReference>
<dbReference type="STRING" id="394193.SAMN04489732_102238"/>